<feature type="chain" id="PRO_5038689095" evidence="2">
    <location>
        <begin position="23"/>
        <end position="550"/>
    </location>
</feature>
<dbReference type="PANTHER" id="PTHR12147">
    <property type="entry name" value="METALLOPEPTIDASE M28 FAMILY MEMBER"/>
    <property type="match status" value="1"/>
</dbReference>
<accession>A0A4Q2JUQ5</accession>
<dbReference type="Pfam" id="PF04389">
    <property type="entry name" value="Peptidase_M28"/>
    <property type="match status" value="1"/>
</dbReference>
<keyword evidence="6" id="KW-1185">Reference proteome</keyword>
<dbReference type="EMBL" id="SDPL01000033">
    <property type="protein sequence ID" value="RXZ50120.1"/>
    <property type="molecule type" value="Genomic_DNA"/>
</dbReference>
<proteinExistence type="predicted"/>
<reference evidence="5 6" key="1">
    <citation type="submission" date="2019-01" db="EMBL/GenBank/DDBJ databases">
        <authorList>
            <person name="Li J."/>
        </authorList>
    </citation>
    <scope>NUCLEOTIDE SEQUENCE [LARGE SCALE GENOMIC DNA]</scope>
    <source>
        <strain evidence="5 6">CGMCC 4.7180</strain>
    </source>
</reference>
<evidence type="ECO:0000313" key="5">
    <source>
        <dbReference type="EMBL" id="RXZ50120.1"/>
    </source>
</evidence>
<organism evidence="5 6">
    <name type="scientific">Agromyces binzhouensis</name>
    <dbReference type="NCBI Taxonomy" id="1817495"/>
    <lineage>
        <taxon>Bacteria</taxon>
        <taxon>Bacillati</taxon>
        <taxon>Actinomycetota</taxon>
        <taxon>Actinomycetes</taxon>
        <taxon>Micrococcales</taxon>
        <taxon>Microbacteriaceae</taxon>
        <taxon>Agromyces</taxon>
    </lineage>
</organism>
<feature type="region of interest" description="Disordered" evidence="1">
    <location>
        <begin position="516"/>
        <end position="550"/>
    </location>
</feature>
<feature type="signal peptide" evidence="2">
    <location>
        <begin position="1"/>
        <end position="22"/>
    </location>
</feature>
<dbReference type="InterPro" id="IPR045175">
    <property type="entry name" value="M28_fam"/>
</dbReference>
<dbReference type="InterPro" id="IPR007484">
    <property type="entry name" value="Peptidase_M28"/>
</dbReference>
<dbReference type="AlphaFoldDB" id="A0A4Q2JUQ5"/>
<dbReference type="Proteomes" id="UP000292881">
    <property type="component" value="Unassembled WGS sequence"/>
</dbReference>
<gene>
    <name evidence="5" type="ORF">ESO86_03590</name>
</gene>
<evidence type="ECO:0000256" key="1">
    <source>
        <dbReference type="SAM" id="MobiDB-lite"/>
    </source>
</evidence>
<dbReference type="GO" id="GO:0006508">
    <property type="term" value="P:proteolysis"/>
    <property type="evidence" value="ECO:0007669"/>
    <property type="project" value="InterPro"/>
</dbReference>
<evidence type="ECO:0000259" key="4">
    <source>
        <dbReference type="Pfam" id="PF04389"/>
    </source>
</evidence>
<name>A0A4Q2JUQ5_9MICO</name>
<evidence type="ECO:0000256" key="2">
    <source>
        <dbReference type="SAM" id="SignalP"/>
    </source>
</evidence>
<feature type="compositionally biased region" description="Basic and acidic residues" evidence="1">
    <location>
        <begin position="536"/>
        <end position="550"/>
    </location>
</feature>
<dbReference type="InterPro" id="IPR003137">
    <property type="entry name" value="PA_domain"/>
</dbReference>
<sequence>MYRTTRLSRRAAVLATSTATVAALALVPAGAALGAPAAKGCENRNNTTLSSLLECVDADGAMEHMAALQEIADANGGNRAAGTEGYEQSVQYVVETLEAAGWDVSIDEFDYTYFGPASLSQLTPIQADYSTGAFSGTGAGDVTGNVVPVDLDLGLGNTSTSGCQPEDFAGLDFSGPNDIALVQRGACNFGDKALNAETAGAEAVVIFNQGNTAERTALIVANAGTLTDGTPITHGIPVVGASYDDGVALSAEGSTAHVFVPAPENRPQKNVIAEKTGVNDDNVVMAGAHLDSVEAGPGINDNGSGSAALIEIAQNLSKLEPQNTIRLAWWAAEEDGLLGSEAYVAGLSQEEQDRIALYLNFDMVASPNYIFMVYDGDESGWLAPAGVPIPDGSVQIEKLFESYYTSVGEPYDDAQFSGRSDYDAFIRVGIPAGGLFTGAEVQKTEEQESIWGGVAGESYDQCYHLACDTIDNVNEHALDVNVDAIATAVLAYSYSTESVNGVTGVKVPGGLKLPAPAGPEGTIGGNAGGLDPDLVGGHDHDHHHGSTETD</sequence>
<dbReference type="SUPFAM" id="SSF53187">
    <property type="entry name" value="Zn-dependent exopeptidases"/>
    <property type="match status" value="1"/>
</dbReference>
<dbReference type="Gene3D" id="3.40.630.10">
    <property type="entry name" value="Zn peptidases"/>
    <property type="match status" value="1"/>
</dbReference>
<keyword evidence="2" id="KW-0732">Signal</keyword>
<dbReference type="InterPro" id="IPR046450">
    <property type="entry name" value="PA_dom_sf"/>
</dbReference>
<protein>
    <submittedName>
        <fullName evidence="5">M28 family peptidase</fullName>
    </submittedName>
</protein>
<dbReference type="Pfam" id="PF02225">
    <property type="entry name" value="PA"/>
    <property type="match status" value="1"/>
</dbReference>
<comment type="caution">
    <text evidence="5">The sequence shown here is derived from an EMBL/GenBank/DDBJ whole genome shotgun (WGS) entry which is preliminary data.</text>
</comment>
<feature type="domain" description="Peptidase M28" evidence="4">
    <location>
        <begin position="270"/>
        <end position="488"/>
    </location>
</feature>
<dbReference type="GO" id="GO:0008235">
    <property type="term" value="F:metalloexopeptidase activity"/>
    <property type="evidence" value="ECO:0007669"/>
    <property type="project" value="InterPro"/>
</dbReference>
<evidence type="ECO:0000313" key="6">
    <source>
        <dbReference type="Proteomes" id="UP000292881"/>
    </source>
</evidence>
<dbReference type="PANTHER" id="PTHR12147:SF26">
    <property type="entry name" value="PEPTIDASE M28 DOMAIN-CONTAINING PROTEIN"/>
    <property type="match status" value="1"/>
</dbReference>
<dbReference type="OrthoDB" id="345880at2"/>
<feature type="domain" description="PA" evidence="3">
    <location>
        <begin position="142"/>
        <end position="249"/>
    </location>
</feature>
<dbReference type="SUPFAM" id="SSF52025">
    <property type="entry name" value="PA domain"/>
    <property type="match status" value="1"/>
</dbReference>
<dbReference type="Gene3D" id="3.50.30.30">
    <property type="match status" value="1"/>
</dbReference>
<dbReference type="RefSeq" id="WP_129233519.1">
    <property type="nucleotide sequence ID" value="NZ_SDPL01000033.1"/>
</dbReference>
<evidence type="ECO:0000259" key="3">
    <source>
        <dbReference type="Pfam" id="PF02225"/>
    </source>
</evidence>